<keyword evidence="3 6" id="KW-1133">Transmembrane helix</keyword>
<dbReference type="InterPro" id="IPR023041">
    <property type="entry name" value="Glucose_rcpt_Git3-like_N"/>
</dbReference>
<feature type="transmembrane region" description="Helical" evidence="6">
    <location>
        <begin position="184"/>
        <end position="204"/>
    </location>
</feature>
<feature type="transmembrane region" description="Helical" evidence="6">
    <location>
        <begin position="20"/>
        <end position="43"/>
    </location>
</feature>
<comment type="caution">
    <text evidence="9">The sequence shown here is derived from an EMBL/GenBank/DDBJ whole genome shotgun (WGS) entry which is preliminary data.</text>
</comment>
<dbReference type="SUPFAM" id="SSF81321">
    <property type="entry name" value="Family A G protein-coupled receptor-like"/>
    <property type="match status" value="1"/>
</dbReference>
<evidence type="ECO:0000256" key="1">
    <source>
        <dbReference type="ARBA" id="ARBA00004141"/>
    </source>
</evidence>
<dbReference type="OrthoDB" id="5368598at2759"/>
<evidence type="ECO:0000259" key="8">
    <source>
        <dbReference type="Pfam" id="PF11970"/>
    </source>
</evidence>
<dbReference type="GO" id="GO:0007189">
    <property type="term" value="P:adenylate cyclase-activating G protein-coupled receptor signaling pathway"/>
    <property type="evidence" value="ECO:0007669"/>
    <property type="project" value="TreeGrafter"/>
</dbReference>
<dbReference type="AlphaFoldDB" id="A0A0J9XAN3"/>
<dbReference type="Pfam" id="PF11970">
    <property type="entry name" value="GPR_Gpa2_C"/>
    <property type="match status" value="1"/>
</dbReference>
<gene>
    <name evidence="9" type="ORF">BN980_GECA07s02980g</name>
</gene>
<feature type="region of interest" description="Disordered" evidence="5">
    <location>
        <begin position="430"/>
        <end position="454"/>
    </location>
</feature>
<evidence type="ECO:0000259" key="7">
    <source>
        <dbReference type="Pfam" id="PF11710"/>
    </source>
</evidence>
<evidence type="ECO:0000313" key="10">
    <source>
        <dbReference type="Proteomes" id="UP000242525"/>
    </source>
</evidence>
<comment type="subcellular location">
    <subcellularLocation>
        <location evidence="1">Membrane</location>
        <topology evidence="1">Multi-pass membrane protein</topology>
    </subcellularLocation>
</comment>
<feature type="compositionally biased region" description="Low complexity" evidence="5">
    <location>
        <begin position="518"/>
        <end position="527"/>
    </location>
</feature>
<organism evidence="9 10">
    <name type="scientific">Geotrichum candidum</name>
    <name type="common">Oospora lactis</name>
    <name type="synonym">Dipodascus geotrichum</name>
    <dbReference type="NCBI Taxonomy" id="1173061"/>
    <lineage>
        <taxon>Eukaryota</taxon>
        <taxon>Fungi</taxon>
        <taxon>Dikarya</taxon>
        <taxon>Ascomycota</taxon>
        <taxon>Saccharomycotina</taxon>
        <taxon>Dipodascomycetes</taxon>
        <taxon>Dipodascales</taxon>
        <taxon>Dipodascaceae</taxon>
        <taxon>Geotrichum</taxon>
    </lineage>
</organism>
<dbReference type="InterPro" id="IPR022596">
    <property type="entry name" value="GPR1/2/3_C"/>
</dbReference>
<feature type="domain" description="Glucose receptor Git3-like N-terminal" evidence="7">
    <location>
        <begin position="20"/>
        <end position="210"/>
    </location>
</feature>
<evidence type="ECO:0000313" key="9">
    <source>
        <dbReference type="EMBL" id="CDO54328.1"/>
    </source>
</evidence>
<feature type="domain" description="G protein-coupled receptor GPR1/2/3 C-terminal" evidence="8">
    <location>
        <begin position="322"/>
        <end position="395"/>
    </location>
</feature>
<feature type="transmembrane region" description="Helical" evidence="6">
    <location>
        <begin position="95"/>
        <end position="121"/>
    </location>
</feature>
<evidence type="ECO:0000256" key="5">
    <source>
        <dbReference type="SAM" id="MobiDB-lite"/>
    </source>
</evidence>
<evidence type="ECO:0000256" key="3">
    <source>
        <dbReference type="ARBA" id="ARBA00022989"/>
    </source>
</evidence>
<dbReference type="Gene3D" id="1.20.1070.10">
    <property type="entry name" value="Rhodopsin 7-helix transmembrane proteins"/>
    <property type="match status" value="1"/>
</dbReference>
<feature type="transmembrane region" description="Helical" evidence="6">
    <location>
        <begin position="366"/>
        <end position="390"/>
    </location>
</feature>
<dbReference type="PANTHER" id="PTHR23112">
    <property type="entry name" value="G PROTEIN-COUPLED RECEPTOR 157-RELATED"/>
    <property type="match status" value="1"/>
</dbReference>
<dbReference type="PANTHER" id="PTHR23112:SF37">
    <property type="entry name" value="G PROTEIN-COUPLED RECEPTOR GPR1"/>
    <property type="match status" value="1"/>
</dbReference>
<evidence type="ECO:0000256" key="6">
    <source>
        <dbReference type="SAM" id="Phobius"/>
    </source>
</evidence>
<feature type="transmembrane region" description="Helical" evidence="6">
    <location>
        <begin position="335"/>
        <end position="354"/>
    </location>
</feature>
<protein>
    <submittedName>
        <fullName evidence="9">Similar to Saccharomyces cerevisiae YDL035C GPR1 Plasma membrane G protein coupled receptor (GPCR) that interacts with the heterotrimeric G protein alpha subunit,Gpa2p, and with Plc1p</fullName>
    </submittedName>
</protein>
<dbReference type="GO" id="GO:0004930">
    <property type="term" value="F:G protein-coupled receptor activity"/>
    <property type="evidence" value="ECO:0007669"/>
    <property type="project" value="TreeGrafter"/>
</dbReference>
<name>A0A0J9XAN3_GEOCN</name>
<dbReference type="EMBL" id="CCBN010000007">
    <property type="protein sequence ID" value="CDO54328.1"/>
    <property type="molecule type" value="Genomic_DNA"/>
</dbReference>
<proteinExistence type="predicted"/>
<dbReference type="STRING" id="1173061.A0A0J9XAN3"/>
<accession>A0A0J9XAN3</accession>
<dbReference type="Pfam" id="PF11710">
    <property type="entry name" value="Git3"/>
    <property type="match status" value="1"/>
</dbReference>
<feature type="transmembrane region" description="Helical" evidence="6">
    <location>
        <begin position="133"/>
        <end position="154"/>
    </location>
</feature>
<feature type="region of interest" description="Disordered" evidence="5">
    <location>
        <begin position="513"/>
        <end position="540"/>
    </location>
</feature>
<dbReference type="GO" id="GO:0005886">
    <property type="term" value="C:plasma membrane"/>
    <property type="evidence" value="ECO:0007669"/>
    <property type="project" value="TreeGrafter"/>
</dbReference>
<dbReference type="Proteomes" id="UP000242525">
    <property type="component" value="Unassembled WGS sequence"/>
</dbReference>
<keyword evidence="4 6" id="KW-0472">Membrane</keyword>
<reference evidence="9" key="1">
    <citation type="submission" date="2014-03" db="EMBL/GenBank/DDBJ databases">
        <authorList>
            <person name="Casaregola S."/>
        </authorList>
    </citation>
    <scope>NUCLEOTIDE SEQUENCE [LARGE SCALE GENOMIC DNA]</scope>
    <source>
        <strain evidence="9">CLIB 918</strain>
    </source>
</reference>
<sequence>MEAMEALERVNAFEPHQAYILRVISVIASCLSIGAGLLAFYLYICMRVKVFRHHLILLLLMFDFGKALVLLWYPARVLLVTSAYDNINFCDVVGFFTSIFIEGADFAVLALAIHTALLIFRKSSGPEGGLYKFRYYVYGVNILLPILMASLAFINNGRRAYAPLITWCYLPPRPVWYRLVLSWVPRYIILVAIISIYVSIYIYVKLEYSKVIKEFKKSQTYLEDNNHNSFCINLNSNSSNPNEKTNSASGHGVSGLISKCCITLRKAFFIVGYSLLRFFSYFPGFSFLEPSKLFQGDNNDADLDPRSLAIREFQKDTMMRFQQRRNMIERQIRSIFVYPLAYVFLWLAPFAVHVLQFNYEVEHGPIYWIGAIGAFMQPFNCVIDTLAFLIRERPWVDREERIFTKHNADKLKYYLRRILTCTCLMRAKPTKDDNNSNTSDSARHPGTHLNSTTFTGGNKFDAHITTTENDENYSNSVFKAFDVDLKQFAKQQTSGVLSKPDFVDDSVYDPSPGHISHRSQSFSRQQQTVPGRGFNKQSMFDDRPFLSTTAKKVELDDDNASEGSMDILEFLR</sequence>
<evidence type="ECO:0000256" key="2">
    <source>
        <dbReference type="ARBA" id="ARBA00022692"/>
    </source>
</evidence>
<keyword evidence="9" id="KW-0675">Receptor</keyword>
<keyword evidence="2 6" id="KW-0812">Transmembrane</keyword>
<evidence type="ECO:0000256" key="4">
    <source>
        <dbReference type="ARBA" id="ARBA00023136"/>
    </source>
</evidence>
<keyword evidence="10" id="KW-1185">Reference proteome</keyword>
<feature type="transmembrane region" description="Helical" evidence="6">
    <location>
        <begin position="55"/>
        <end position="75"/>
    </location>
</feature>